<gene>
    <name evidence="12" type="ORF">METZ01_LOCUS210860</name>
</gene>
<evidence type="ECO:0000256" key="7">
    <source>
        <dbReference type="ARBA" id="ARBA00022827"/>
    </source>
</evidence>
<dbReference type="PANTHER" id="PTHR30040:SF2">
    <property type="entry name" value="FAD:PROTEIN FMN TRANSFERASE"/>
    <property type="match status" value="1"/>
</dbReference>
<evidence type="ECO:0000256" key="6">
    <source>
        <dbReference type="ARBA" id="ARBA00022723"/>
    </source>
</evidence>
<dbReference type="AlphaFoldDB" id="A0A382F4Q7"/>
<keyword evidence="4" id="KW-0285">Flavoprotein</keyword>
<dbReference type="EC" id="2.7.1.180" evidence="2"/>
<keyword evidence="8" id="KW-0460">Magnesium</keyword>
<sequence>MNLSLKRFSFQAMGSYCEIQIYNESRINAKRIIRKLASEVRRLEQKYSRYRSDSLVAEINHSAGNKLGIKIDTETKALFDHALNCFEQSKGLFDITTGILNRIWDFQSPKVPKQAEIDRLLPLIGFQKLSWRKSRLIMPANMEIDFGGIVKEYAADAAAKLARRLEVQHGLVNLGGDFAVIGAQPKNQPWSVGVADPNKPDNMMAKIELLDGGLASSGDYERSFVHAGKRYSHILNPKTGWPCTGLRAVSVAANLCTVAGSLATIAM</sequence>
<feature type="coiled-coil region" evidence="11">
    <location>
        <begin position="26"/>
        <end position="53"/>
    </location>
</feature>
<organism evidence="12">
    <name type="scientific">marine metagenome</name>
    <dbReference type="NCBI Taxonomy" id="408172"/>
    <lineage>
        <taxon>unclassified sequences</taxon>
        <taxon>metagenomes</taxon>
        <taxon>ecological metagenomes</taxon>
    </lineage>
</organism>
<dbReference type="EMBL" id="UINC01048010">
    <property type="protein sequence ID" value="SVB58006.1"/>
    <property type="molecule type" value="Genomic_DNA"/>
</dbReference>
<keyword evidence="6" id="KW-0479">Metal-binding</keyword>
<evidence type="ECO:0000256" key="11">
    <source>
        <dbReference type="SAM" id="Coils"/>
    </source>
</evidence>
<comment type="cofactor">
    <cofactor evidence="1">
        <name>Mg(2+)</name>
        <dbReference type="ChEBI" id="CHEBI:18420"/>
    </cofactor>
</comment>
<evidence type="ECO:0000256" key="3">
    <source>
        <dbReference type="ARBA" id="ARBA00016337"/>
    </source>
</evidence>
<keyword evidence="11" id="KW-0175">Coiled coil</keyword>
<proteinExistence type="predicted"/>
<dbReference type="GO" id="GO:0046872">
    <property type="term" value="F:metal ion binding"/>
    <property type="evidence" value="ECO:0007669"/>
    <property type="project" value="UniProtKB-KW"/>
</dbReference>
<evidence type="ECO:0000256" key="4">
    <source>
        <dbReference type="ARBA" id="ARBA00022630"/>
    </source>
</evidence>
<reference evidence="12" key="1">
    <citation type="submission" date="2018-05" db="EMBL/GenBank/DDBJ databases">
        <authorList>
            <person name="Lanie J.A."/>
            <person name="Ng W.-L."/>
            <person name="Kazmierczak K.M."/>
            <person name="Andrzejewski T.M."/>
            <person name="Davidsen T.M."/>
            <person name="Wayne K.J."/>
            <person name="Tettelin H."/>
            <person name="Glass J.I."/>
            <person name="Rusch D."/>
            <person name="Podicherti R."/>
            <person name="Tsui H.-C.T."/>
            <person name="Winkler M.E."/>
        </authorList>
    </citation>
    <scope>NUCLEOTIDE SEQUENCE</scope>
</reference>
<feature type="non-terminal residue" evidence="12">
    <location>
        <position position="267"/>
    </location>
</feature>
<evidence type="ECO:0000256" key="2">
    <source>
        <dbReference type="ARBA" id="ARBA00011955"/>
    </source>
</evidence>
<dbReference type="GO" id="GO:0016740">
    <property type="term" value="F:transferase activity"/>
    <property type="evidence" value="ECO:0007669"/>
    <property type="project" value="UniProtKB-KW"/>
</dbReference>
<keyword evidence="7" id="KW-0274">FAD</keyword>
<dbReference type="SUPFAM" id="SSF143631">
    <property type="entry name" value="ApbE-like"/>
    <property type="match status" value="1"/>
</dbReference>
<evidence type="ECO:0000256" key="8">
    <source>
        <dbReference type="ARBA" id="ARBA00022842"/>
    </source>
</evidence>
<evidence type="ECO:0000256" key="9">
    <source>
        <dbReference type="ARBA" id="ARBA00031306"/>
    </source>
</evidence>
<dbReference type="PANTHER" id="PTHR30040">
    <property type="entry name" value="THIAMINE BIOSYNTHESIS LIPOPROTEIN APBE"/>
    <property type="match status" value="1"/>
</dbReference>
<protein>
    <recommendedName>
        <fullName evidence="3">FAD:protein FMN transferase</fullName>
        <ecNumber evidence="2">2.7.1.180</ecNumber>
    </recommendedName>
    <alternativeName>
        <fullName evidence="9">Flavin transferase</fullName>
    </alternativeName>
</protein>
<comment type="catalytic activity">
    <reaction evidence="10">
        <text>L-threonyl-[protein] + FAD = FMN-L-threonyl-[protein] + AMP + H(+)</text>
        <dbReference type="Rhea" id="RHEA:36847"/>
        <dbReference type="Rhea" id="RHEA-COMP:11060"/>
        <dbReference type="Rhea" id="RHEA-COMP:11061"/>
        <dbReference type="ChEBI" id="CHEBI:15378"/>
        <dbReference type="ChEBI" id="CHEBI:30013"/>
        <dbReference type="ChEBI" id="CHEBI:57692"/>
        <dbReference type="ChEBI" id="CHEBI:74257"/>
        <dbReference type="ChEBI" id="CHEBI:456215"/>
        <dbReference type="EC" id="2.7.1.180"/>
    </reaction>
</comment>
<dbReference type="Gene3D" id="3.10.520.10">
    <property type="entry name" value="ApbE-like domains"/>
    <property type="match status" value="1"/>
</dbReference>
<name>A0A382F4Q7_9ZZZZ</name>
<evidence type="ECO:0000256" key="10">
    <source>
        <dbReference type="ARBA" id="ARBA00048540"/>
    </source>
</evidence>
<keyword evidence="5" id="KW-0808">Transferase</keyword>
<dbReference type="InterPro" id="IPR003374">
    <property type="entry name" value="ApbE-like_sf"/>
</dbReference>
<accession>A0A382F4Q7</accession>
<evidence type="ECO:0000313" key="12">
    <source>
        <dbReference type="EMBL" id="SVB58006.1"/>
    </source>
</evidence>
<evidence type="ECO:0000256" key="5">
    <source>
        <dbReference type="ARBA" id="ARBA00022679"/>
    </source>
</evidence>
<dbReference type="InterPro" id="IPR024932">
    <property type="entry name" value="ApbE"/>
</dbReference>
<evidence type="ECO:0000256" key="1">
    <source>
        <dbReference type="ARBA" id="ARBA00001946"/>
    </source>
</evidence>
<dbReference type="Pfam" id="PF02424">
    <property type="entry name" value="ApbE"/>
    <property type="match status" value="1"/>
</dbReference>